<proteinExistence type="predicted"/>
<dbReference type="GO" id="GO:0010038">
    <property type="term" value="P:response to metal ion"/>
    <property type="evidence" value="ECO:0007669"/>
    <property type="project" value="UniProtKB-ARBA"/>
</dbReference>
<dbReference type="AlphaFoldDB" id="A0ABC8UPL8"/>
<keyword evidence="11" id="KW-0325">Glycoprotein</keyword>
<dbReference type="InterPro" id="IPR001245">
    <property type="entry name" value="Ser-Thr/Tyr_kinase_cat_dom"/>
</dbReference>
<evidence type="ECO:0000256" key="4">
    <source>
        <dbReference type="ARBA" id="ARBA00022692"/>
    </source>
</evidence>
<dbReference type="PANTHER" id="PTHR34590:SF5">
    <property type="entry name" value="OS04G0586500 PROTEIN"/>
    <property type="match status" value="1"/>
</dbReference>
<feature type="region of interest" description="Disordered" evidence="13">
    <location>
        <begin position="501"/>
        <end position="524"/>
    </location>
</feature>
<dbReference type="FunFam" id="2.60.120.430:FF:000007">
    <property type="entry name" value="FERONIA receptor-like kinase"/>
    <property type="match status" value="1"/>
</dbReference>
<evidence type="ECO:0000256" key="6">
    <source>
        <dbReference type="ARBA" id="ARBA00022741"/>
    </source>
</evidence>
<evidence type="ECO:0000256" key="15">
    <source>
        <dbReference type="SAM" id="SignalP"/>
    </source>
</evidence>
<dbReference type="FunFam" id="1.10.510.10:FF:000252">
    <property type="entry name" value="Receptor-like protein kinase FERONIA"/>
    <property type="match status" value="1"/>
</dbReference>
<feature type="binding site" evidence="12">
    <location>
        <position position="572"/>
    </location>
    <ligand>
        <name>ATP</name>
        <dbReference type="ChEBI" id="CHEBI:30616"/>
    </ligand>
</feature>
<keyword evidence="6 12" id="KW-0547">Nucleotide-binding</keyword>
<evidence type="ECO:0000313" key="18">
    <source>
        <dbReference type="Proteomes" id="UP001642360"/>
    </source>
</evidence>
<evidence type="ECO:0000256" key="13">
    <source>
        <dbReference type="SAM" id="MobiDB-lite"/>
    </source>
</evidence>
<evidence type="ECO:0000256" key="2">
    <source>
        <dbReference type="ARBA" id="ARBA00022527"/>
    </source>
</evidence>
<evidence type="ECO:0000256" key="10">
    <source>
        <dbReference type="ARBA" id="ARBA00023136"/>
    </source>
</evidence>
<gene>
    <name evidence="17" type="ORF">ILEXP_LOCUS53153</name>
</gene>
<dbReference type="InterPro" id="IPR017441">
    <property type="entry name" value="Protein_kinase_ATP_BS"/>
</dbReference>
<feature type="transmembrane region" description="Helical" evidence="14">
    <location>
        <begin position="465"/>
        <end position="488"/>
    </location>
</feature>
<dbReference type="GO" id="GO:0004674">
    <property type="term" value="F:protein serine/threonine kinase activity"/>
    <property type="evidence" value="ECO:0007669"/>
    <property type="project" value="UniProtKB-KW"/>
</dbReference>
<dbReference type="EMBL" id="CAUOFW020008492">
    <property type="protein sequence ID" value="CAK9182922.1"/>
    <property type="molecule type" value="Genomic_DNA"/>
</dbReference>
<dbReference type="InterPro" id="IPR008271">
    <property type="entry name" value="Ser/Thr_kinase_AS"/>
</dbReference>
<dbReference type="FunFam" id="3.30.200.20:FF:000645">
    <property type="entry name" value="Receptor-like protein kinase FERONIA"/>
    <property type="match status" value="1"/>
</dbReference>
<feature type="chain" id="PRO_5044842312" description="Protein kinase domain-containing protein" evidence="15">
    <location>
        <begin position="42"/>
        <end position="893"/>
    </location>
</feature>
<dbReference type="InterPro" id="IPR000719">
    <property type="entry name" value="Prot_kinase_dom"/>
</dbReference>
<evidence type="ECO:0000256" key="9">
    <source>
        <dbReference type="ARBA" id="ARBA00022989"/>
    </source>
</evidence>
<evidence type="ECO:0000256" key="5">
    <source>
        <dbReference type="ARBA" id="ARBA00022729"/>
    </source>
</evidence>
<keyword evidence="5 15" id="KW-0732">Signal</keyword>
<protein>
    <recommendedName>
        <fullName evidence="16">Protein kinase domain-containing protein</fullName>
    </recommendedName>
</protein>
<dbReference type="InterPro" id="IPR024788">
    <property type="entry name" value="Malectin-like_Carb-bd_dom"/>
</dbReference>
<feature type="domain" description="Protein kinase" evidence="16">
    <location>
        <begin position="543"/>
        <end position="818"/>
    </location>
</feature>
<keyword evidence="4 14" id="KW-0812">Transmembrane</keyword>
<evidence type="ECO:0000313" key="17">
    <source>
        <dbReference type="EMBL" id="CAK9182922.1"/>
    </source>
</evidence>
<keyword evidence="18" id="KW-1185">Reference proteome</keyword>
<evidence type="ECO:0000256" key="1">
    <source>
        <dbReference type="ARBA" id="ARBA00004479"/>
    </source>
</evidence>
<sequence>MIKISHHHQTPSLPKLNPMLISTLQLSSFLCLLLSTTITAAAVDDNSPWLPYTPTDYILLDCGSSSNTTDASLRSWDGDVRSQFSPSNIENTSSNATSSKSVIQVPYKTSRIFHSQFTYSFPVSAGPKFIRLYFYPVNYSELDITNSFFSLTSNDYTLLNNFSAFLTVSAMKPAVASLIKEFIVNVRDNQILNITFWPSPNSYAFVNGIEVVSMPENLYIRGNDHPIPLVSENQRFYIDNNPALETLYRLNVGGNEVSITNDTGMFRLWSPDDDYTYEDYGFTPHRDVAIRYRQETPPYTAPKIIYTTTRTMGNDSLRYNLTWKFPVDSGFYYLLRLHFCEIQLEVTLKNQRVFIIYINNQTAQRGADVIQWSGGTRIPVFKDYVIMVTDPDGRQSKQDLWLAMYPELDFRPEYADAILNGLEIFKLNRTDGSLAGANPELVLSPPSGPFTLSPQKKNNKETPRWAVIIGTVVGGGSVLVLILGFLIFRRRRRVKALGSTQPKSSWVPLSDRSKSTKTSGSSLPSDLCRRFSLEEITSATCNFDDNFVIGAGGFGNVYKGHIDNGATTVAIKRLNPSSNQGAREFQTEIGMLSKLRHLHLVSLIGYCNDNREMILIYDYMARGTLRDHLYKSKKQPIPWKQRLQICIGTARGLHYLHTGAKRTIIHRDVKSTNILLDEKWVAKISDFGLSKLGPIDAGHNHVSTTVKGSFGYLDPEYYKRQQLTEKSDVYSFGVVLFEVLCARPAIILDLPEDQVNLAEWARHCYKNGTLDQIVDPNIREEIAPECLKKFGELGDSCLRENGFKRPGINNVLWGLEFSLQLQEEAEMKGQGDGGGGGGGGGGLLPVALASPLTPPLHGESMTDNDENVLRSMTNSDKLKNMTLFSEIMNPMGR</sequence>
<evidence type="ECO:0000256" key="8">
    <source>
        <dbReference type="ARBA" id="ARBA00022840"/>
    </source>
</evidence>
<dbReference type="PROSITE" id="PS00108">
    <property type="entry name" value="PROTEIN_KINASE_ST"/>
    <property type="match status" value="1"/>
</dbReference>
<feature type="region of interest" description="Disordered" evidence="13">
    <location>
        <begin position="825"/>
        <end position="864"/>
    </location>
</feature>
<dbReference type="SUPFAM" id="SSF56112">
    <property type="entry name" value="Protein kinase-like (PK-like)"/>
    <property type="match status" value="1"/>
</dbReference>
<dbReference type="InterPro" id="IPR045272">
    <property type="entry name" value="ANXUR1/2-like"/>
</dbReference>
<keyword evidence="9 14" id="KW-1133">Transmembrane helix</keyword>
<dbReference type="Gene3D" id="3.30.200.20">
    <property type="entry name" value="Phosphorylase Kinase, domain 1"/>
    <property type="match status" value="1"/>
</dbReference>
<keyword evidence="8 12" id="KW-0067">ATP-binding</keyword>
<dbReference type="Pfam" id="PF12819">
    <property type="entry name" value="Malectin_like"/>
    <property type="match status" value="1"/>
</dbReference>
<reference evidence="17 18" key="1">
    <citation type="submission" date="2024-02" db="EMBL/GenBank/DDBJ databases">
        <authorList>
            <person name="Vignale AGUSTIN F."/>
            <person name="Sosa J E."/>
            <person name="Modenutti C."/>
        </authorList>
    </citation>
    <scope>NUCLEOTIDE SEQUENCE [LARGE SCALE GENOMIC DNA]</scope>
</reference>
<name>A0ABC8UPL8_9AQUA</name>
<accession>A0ABC8UPL8</accession>
<dbReference type="Gene3D" id="2.60.120.430">
    <property type="entry name" value="Galactose-binding lectin"/>
    <property type="match status" value="2"/>
</dbReference>
<feature type="signal peptide" evidence="15">
    <location>
        <begin position="1"/>
        <end position="41"/>
    </location>
</feature>
<organism evidence="17 18">
    <name type="scientific">Ilex paraguariensis</name>
    <name type="common">yerba mate</name>
    <dbReference type="NCBI Taxonomy" id="185542"/>
    <lineage>
        <taxon>Eukaryota</taxon>
        <taxon>Viridiplantae</taxon>
        <taxon>Streptophyta</taxon>
        <taxon>Embryophyta</taxon>
        <taxon>Tracheophyta</taxon>
        <taxon>Spermatophyta</taxon>
        <taxon>Magnoliopsida</taxon>
        <taxon>eudicotyledons</taxon>
        <taxon>Gunneridae</taxon>
        <taxon>Pentapetalae</taxon>
        <taxon>asterids</taxon>
        <taxon>campanulids</taxon>
        <taxon>Aquifoliales</taxon>
        <taxon>Aquifoliaceae</taxon>
        <taxon>Ilex</taxon>
    </lineage>
</organism>
<dbReference type="Proteomes" id="UP001642360">
    <property type="component" value="Unassembled WGS sequence"/>
</dbReference>
<dbReference type="GO" id="GO:0016020">
    <property type="term" value="C:membrane"/>
    <property type="evidence" value="ECO:0007669"/>
    <property type="project" value="UniProtKB-SubCell"/>
</dbReference>
<evidence type="ECO:0000256" key="12">
    <source>
        <dbReference type="PROSITE-ProRule" id="PRU10141"/>
    </source>
</evidence>
<dbReference type="PROSITE" id="PS00107">
    <property type="entry name" value="PROTEIN_KINASE_ATP"/>
    <property type="match status" value="1"/>
</dbReference>
<evidence type="ECO:0000256" key="11">
    <source>
        <dbReference type="ARBA" id="ARBA00023180"/>
    </source>
</evidence>
<evidence type="ECO:0000256" key="14">
    <source>
        <dbReference type="SAM" id="Phobius"/>
    </source>
</evidence>
<dbReference type="InterPro" id="IPR011009">
    <property type="entry name" value="Kinase-like_dom_sf"/>
</dbReference>
<keyword evidence="2" id="KW-0723">Serine/threonine-protein kinase</keyword>
<dbReference type="PROSITE" id="PS50011">
    <property type="entry name" value="PROTEIN_KINASE_DOM"/>
    <property type="match status" value="1"/>
</dbReference>
<keyword evidence="10 14" id="KW-0472">Membrane</keyword>
<evidence type="ECO:0000259" key="16">
    <source>
        <dbReference type="PROSITE" id="PS50011"/>
    </source>
</evidence>
<evidence type="ECO:0000256" key="3">
    <source>
        <dbReference type="ARBA" id="ARBA00022679"/>
    </source>
</evidence>
<evidence type="ECO:0000256" key="7">
    <source>
        <dbReference type="ARBA" id="ARBA00022777"/>
    </source>
</evidence>
<feature type="compositionally biased region" description="Gly residues" evidence="13">
    <location>
        <begin position="830"/>
        <end position="843"/>
    </location>
</feature>
<comment type="caution">
    <text evidence="17">The sequence shown here is derived from an EMBL/GenBank/DDBJ whole genome shotgun (WGS) entry which is preliminary data.</text>
</comment>
<dbReference type="PANTHER" id="PTHR34590">
    <property type="entry name" value="OS03G0124300 PROTEIN-RELATED"/>
    <property type="match status" value="1"/>
</dbReference>
<comment type="subcellular location">
    <subcellularLocation>
        <location evidence="1">Membrane</location>
        <topology evidence="1">Single-pass type I membrane protein</topology>
    </subcellularLocation>
</comment>
<dbReference type="Gene3D" id="1.10.510.10">
    <property type="entry name" value="Transferase(Phosphotransferase) domain 1"/>
    <property type="match status" value="1"/>
</dbReference>
<dbReference type="CDD" id="cd14066">
    <property type="entry name" value="STKc_IRAK"/>
    <property type="match status" value="1"/>
</dbReference>
<dbReference type="GO" id="GO:0005524">
    <property type="term" value="F:ATP binding"/>
    <property type="evidence" value="ECO:0007669"/>
    <property type="project" value="UniProtKB-UniRule"/>
</dbReference>
<dbReference type="SMART" id="SM00220">
    <property type="entry name" value="S_TKc"/>
    <property type="match status" value="1"/>
</dbReference>
<dbReference type="FunFam" id="2.60.120.430:FF:000003">
    <property type="entry name" value="FERONIA receptor-like kinase"/>
    <property type="match status" value="1"/>
</dbReference>
<dbReference type="Pfam" id="PF07714">
    <property type="entry name" value="PK_Tyr_Ser-Thr"/>
    <property type="match status" value="1"/>
</dbReference>
<keyword evidence="3" id="KW-0808">Transferase</keyword>
<keyword evidence="7" id="KW-0418">Kinase</keyword>